<feature type="compositionally biased region" description="Basic residues" evidence="1">
    <location>
        <begin position="1"/>
        <end position="12"/>
    </location>
</feature>
<feature type="compositionally biased region" description="Basic residues" evidence="1">
    <location>
        <begin position="19"/>
        <end position="29"/>
    </location>
</feature>
<name>A0A7C1AXS3_9BACT</name>
<gene>
    <name evidence="3" type="ORF">ENG14_01190</name>
</gene>
<dbReference type="InterPro" id="IPR025159">
    <property type="entry name" value="AbiEi_N"/>
</dbReference>
<evidence type="ECO:0000259" key="2">
    <source>
        <dbReference type="Pfam" id="PF13338"/>
    </source>
</evidence>
<feature type="region of interest" description="Disordered" evidence="1">
    <location>
        <begin position="1"/>
        <end position="61"/>
    </location>
</feature>
<dbReference type="Proteomes" id="UP000886355">
    <property type="component" value="Unassembled WGS sequence"/>
</dbReference>
<comment type="caution">
    <text evidence="3">The sequence shown here is derived from an EMBL/GenBank/DDBJ whole genome shotgun (WGS) entry which is preliminary data.</text>
</comment>
<organism evidence="3">
    <name type="scientific">Thermodesulforhabdus norvegica</name>
    <dbReference type="NCBI Taxonomy" id="39841"/>
    <lineage>
        <taxon>Bacteria</taxon>
        <taxon>Pseudomonadati</taxon>
        <taxon>Thermodesulfobacteriota</taxon>
        <taxon>Syntrophobacteria</taxon>
        <taxon>Syntrophobacterales</taxon>
        <taxon>Thermodesulforhabdaceae</taxon>
        <taxon>Thermodesulforhabdus</taxon>
    </lineage>
</organism>
<reference evidence="3" key="1">
    <citation type="journal article" date="2020" name="mSystems">
        <title>Genome- and Community-Level Interaction Insights into Carbon Utilization and Element Cycling Functions of Hydrothermarchaeota in Hydrothermal Sediment.</title>
        <authorList>
            <person name="Zhou Z."/>
            <person name="Liu Y."/>
            <person name="Xu W."/>
            <person name="Pan J."/>
            <person name="Luo Z.H."/>
            <person name="Li M."/>
        </authorList>
    </citation>
    <scope>NUCLEOTIDE SEQUENCE [LARGE SCALE GENOMIC DNA]</scope>
    <source>
        <strain evidence="3">HyVt-19</strain>
    </source>
</reference>
<sequence>AAPKKKAVKKAKATPVKAAPKKKVAKKIKAAPAKKTVKKKVAKKTAAPKKPAGKPSATPTSKVLTLMKRYKKGIAISKLKERSGLNDKQISNILHRASKEGKIKRVARGVYQLA</sequence>
<protein>
    <recommendedName>
        <fullName evidence="2">AbiEi antitoxin N-terminal domain-containing protein</fullName>
    </recommendedName>
</protein>
<proteinExistence type="predicted"/>
<evidence type="ECO:0000256" key="1">
    <source>
        <dbReference type="SAM" id="MobiDB-lite"/>
    </source>
</evidence>
<feature type="compositionally biased region" description="Low complexity" evidence="1">
    <location>
        <begin position="48"/>
        <end position="60"/>
    </location>
</feature>
<evidence type="ECO:0000313" key="3">
    <source>
        <dbReference type="EMBL" id="HDL89502.1"/>
    </source>
</evidence>
<dbReference type="Pfam" id="PF13338">
    <property type="entry name" value="AbiEi_4"/>
    <property type="match status" value="1"/>
</dbReference>
<feature type="compositionally biased region" description="Basic residues" evidence="1">
    <location>
        <begin position="35"/>
        <end position="47"/>
    </location>
</feature>
<accession>A0A7C1AXS3</accession>
<dbReference type="EMBL" id="DQZW01000057">
    <property type="protein sequence ID" value="HDL89502.1"/>
    <property type="molecule type" value="Genomic_DNA"/>
</dbReference>
<feature type="non-terminal residue" evidence="3">
    <location>
        <position position="1"/>
    </location>
</feature>
<dbReference type="AlphaFoldDB" id="A0A7C1AXS3"/>
<feature type="domain" description="AbiEi antitoxin N-terminal" evidence="2">
    <location>
        <begin position="82"/>
        <end position="114"/>
    </location>
</feature>